<feature type="region of interest" description="Disordered" evidence="1">
    <location>
        <begin position="472"/>
        <end position="540"/>
    </location>
</feature>
<gene>
    <name evidence="2" type="ORF">Esi_0005_0273</name>
</gene>
<proteinExistence type="predicted"/>
<organism evidence="2 3">
    <name type="scientific">Ectocarpus siliculosus</name>
    <name type="common">Brown alga</name>
    <name type="synonym">Conferva siliculosa</name>
    <dbReference type="NCBI Taxonomy" id="2880"/>
    <lineage>
        <taxon>Eukaryota</taxon>
        <taxon>Sar</taxon>
        <taxon>Stramenopiles</taxon>
        <taxon>Ochrophyta</taxon>
        <taxon>PX clade</taxon>
        <taxon>Phaeophyceae</taxon>
        <taxon>Ectocarpales</taxon>
        <taxon>Ectocarpaceae</taxon>
        <taxon>Ectocarpus</taxon>
    </lineage>
</organism>
<feature type="compositionally biased region" description="Basic and acidic residues" evidence="1">
    <location>
        <begin position="414"/>
        <end position="435"/>
    </location>
</feature>
<name>D8LNX7_ECTSI</name>
<feature type="compositionally biased region" description="Low complexity" evidence="1">
    <location>
        <begin position="330"/>
        <end position="340"/>
    </location>
</feature>
<dbReference type="OrthoDB" id="10387083at2759"/>
<evidence type="ECO:0008006" key="4">
    <source>
        <dbReference type="Google" id="ProtNLM"/>
    </source>
</evidence>
<evidence type="ECO:0000313" key="3">
    <source>
        <dbReference type="Proteomes" id="UP000002630"/>
    </source>
</evidence>
<feature type="region of interest" description="Disordered" evidence="1">
    <location>
        <begin position="304"/>
        <end position="363"/>
    </location>
</feature>
<feature type="compositionally biased region" description="Pro residues" evidence="1">
    <location>
        <begin position="320"/>
        <end position="329"/>
    </location>
</feature>
<dbReference type="InParanoid" id="D8LNX7"/>
<dbReference type="Proteomes" id="UP000002630">
    <property type="component" value="Unassembled WGS sequence"/>
</dbReference>
<accession>D8LNX7</accession>
<feature type="compositionally biased region" description="Acidic residues" evidence="1">
    <location>
        <begin position="492"/>
        <end position="507"/>
    </location>
</feature>
<protein>
    <recommendedName>
        <fullName evidence="4">RGS domain-containing protein</fullName>
    </recommendedName>
</protein>
<dbReference type="AlphaFoldDB" id="D8LNX7"/>
<feature type="region of interest" description="Disordered" evidence="1">
    <location>
        <begin position="414"/>
        <end position="456"/>
    </location>
</feature>
<dbReference type="EMBL" id="FN649760">
    <property type="protein sequence ID" value="CBN78337.1"/>
    <property type="molecule type" value="Genomic_DNA"/>
</dbReference>
<keyword evidence="3" id="KW-1185">Reference proteome</keyword>
<reference evidence="2 3" key="1">
    <citation type="journal article" date="2010" name="Nature">
        <title>The Ectocarpus genome and the independent evolution of multicellularity in brown algae.</title>
        <authorList>
            <person name="Cock J.M."/>
            <person name="Sterck L."/>
            <person name="Rouze P."/>
            <person name="Scornet D."/>
            <person name="Allen A.E."/>
            <person name="Amoutzias G."/>
            <person name="Anthouard V."/>
            <person name="Artiguenave F."/>
            <person name="Aury J.M."/>
            <person name="Badger J.H."/>
            <person name="Beszteri B."/>
            <person name="Billiau K."/>
            <person name="Bonnet E."/>
            <person name="Bothwell J.H."/>
            <person name="Bowler C."/>
            <person name="Boyen C."/>
            <person name="Brownlee C."/>
            <person name="Carrano C.J."/>
            <person name="Charrier B."/>
            <person name="Cho G.Y."/>
            <person name="Coelho S.M."/>
            <person name="Collen J."/>
            <person name="Corre E."/>
            <person name="Da Silva C."/>
            <person name="Delage L."/>
            <person name="Delaroque N."/>
            <person name="Dittami S.M."/>
            <person name="Doulbeau S."/>
            <person name="Elias M."/>
            <person name="Farnham G."/>
            <person name="Gachon C.M."/>
            <person name="Gschloessl B."/>
            <person name="Heesch S."/>
            <person name="Jabbari K."/>
            <person name="Jubin C."/>
            <person name="Kawai H."/>
            <person name="Kimura K."/>
            <person name="Kloareg B."/>
            <person name="Kupper F.C."/>
            <person name="Lang D."/>
            <person name="Le Bail A."/>
            <person name="Leblanc C."/>
            <person name="Lerouge P."/>
            <person name="Lohr M."/>
            <person name="Lopez P.J."/>
            <person name="Martens C."/>
            <person name="Maumus F."/>
            <person name="Michel G."/>
            <person name="Miranda-Saavedra D."/>
            <person name="Morales J."/>
            <person name="Moreau H."/>
            <person name="Motomura T."/>
            <person name="Nagasato C."/>
            <person name="Napoli C.A."/>
            <person name="Nelson D.R."/>
            <person name="Nyvall-Collen P."/>
            <person name="Peters A.F."/>
            <person name="Pommier C."/>
            <person name="Potin P."/>
            <person name="Poulain J."/>
            <person name="Quesneville H."/>
            <person name="Read B."/>
            <person name="Rensing S.A."/>
            <person name="Ritter A."/>
            <person name="Rousvoal S."/>
            <person name="Samanta M."/>
            <person name="Samson G."/>
            <person name="Schroeder D.C."/>
            <person name="Segurens B."/>
            <person name="Strittmatter M."/>
            <person name="Tonon T."/>
            <person name="Tregear J.W."/>
            <person name="Valentin K."/>
            <person name="von Dassow P."/>
            <person name="Yamagishi T."/>
            <person name="Van de Peer Y."/>
            <person name="Wincker P."/>
        </authorList>
    </citation>
    <scope>NUCLEOTIDE SEQUENCE [LARGE SCALE GENOMIC DNA]</scope>
    <source>
        <strain evidence="3">Ec32 / CCAP1310/4</strain>
    </source>
</reference>
<sequence length="540" mass="57728">MFACAFLRVYRSHSVLLWHNGFMWPVPLQLGITIMPFVLTPTALTSGAEALVFDEETNECERDSEMPEAIAVGFMALLAAATAALTCRLQAVRFQAPEEFTAAVSTTVVVLAATLGLPALHKGLEAERDERRRAMLVTSSLTSLAIVAPPLWDAVTSFVLARDHEVVASGEFGLIRTHQPGDLQKMTQDRMKVSTLASSPEGRDMPESLAMTSFFSDSLDRECVRDYFLLQAVTMRILDRYIREGAPVSIPLSSCCRDEMLTSKASSAFIFETARQEVMARMGGGGLTYRISLSDSFAFGKGLPGDKVGENSSGPGTPSSLPPSPPNPYPQQQQQQKLPPGAFPPKAQPARGTKTAGRTAVSGGEIKRHGLGILGGRTSDLLAMFGLRPDGKLGTETEENTPRGILHGLGFARSIEDGKSGEGHDPFDQDGRPRQGGEVAPGSLDDLDPYMGLQGDLDFNYSKSLASIAQLENDTGLQSGSSSEGQDGKSDGDDEDGQSGEGDDDQDGNARQSDDDDEDGEVIVVVNPLFAGQGIKPAPR</sequence>
<evidence type="ECO:0000256" key="1">
    <source>
        <dbReference type="SAM" id="MobiDB-lite"/>
    </source>
</evidence>
<evidence type="ECO:0000313" key="2">
    <source>
        <dbReference type="EMBL" id="CBN78337.1"/>
    </source>
</evidence>